<accession>A0A6C0ACU0</accession>
<evidence type="ECO:0000313" key="2">
    <source>
        <dbReference type="EMBL" id="QHS77536.1"/>
    </source>
</evidence>
<dbReference type="InterPro" id="IPR012664">
    <property type="entry name" value="CHP02452"/>
</dbReference>
<dbReference type="EMBL" id="MN740553">
    <property type="protein sequence ID" value="QHS77536.1"/>
    <property type="molecule type" value="Genomic_DNA"/>
</dbReference>
<dbReference type="PANTHER" id="PTHR35596:SF1">
    <property type="entry name" value="MICROBIAL-TYPE PARG CATALYTIC DOMAIN-CONTAINING PROTEIN"/>
    <property type="match status" value="1"/>
</dbReference>
<organism evidence="2">
    <name type="scientific">viral metagenome</name>
    <dbReference type="NCBI Taxonomy" id="1070528"/>
    <lineage>
        <taxon>unclassified sequences</taxon>
        <taxon>metagenomes</taxon>
        <taxon>organismal metagenomes</taxon>
    </lineage>
</organism>
<evidence type="ECO:0000259" key="1">
    <source>
        <dbReference type="Pfam" id="PF10021"/>
    </source>
</evidence>
<dbReference type="Pfam" id="PF10021">
    <property type="entry name" value="PARG_cat_microb"/>
    <property type="match status" value="1"/>
</dbReference>
<protein>
    <recommendedName>
        <fullName evidence="1">Microbial-type PARG catalytic domain-containing protein</fullName>
    </recommendedName>
</protein>
<dbReference type="NCBIfam" id="TIGR02452">
    <property type="entry name" value="TIGR02452 family protein"/>
    <property type="match status" value="1"/>
</dbReference>
<name>A0A6C0ACU0_9ZZZZ</name>
<dbReference type="SUPFAM" id="SSF52949">
    <property type="entry name" value="Macro domain-like"/>
    <property type="match status" value="1"/>
</dbReference>
<dbReference type="Gene3D" id="3.40.220.10">
    <property type="entry name" value="Leucine Aminopeptidase, subunit E, domain 1"/>
    <property type="match status" value="1"/>
</dbReference>
<dbReference type="PANTHER" id="PTHR35596">
    <property type="entry name" value="DUF2263 DOMAIN-CONTAINING PROTEIN"/>
    <property type="match status" value="1"/>
</dbReference>
<sequence length="260" mass="30750">MLDKTRKKYVLETLDHINKNEYLQKMPIIYRYKIDSFDDIRSVDLHTRDRTIPCNIKIVKADTIDTLIKYQKETGKKFCFMAFVDSETPGGNYMSGSKRQETYCAIRTNISVAYQEKYYPHEEYGGLYAKNIVIFRDNEENKYKYLKDEIVCDCVYAGLYNKPPIDDKRLEPEYAMKTRMKLIAMMDECLRRNMKNLILGPVGCGVFKNPSEHIAIIFKELVHSLKYKNRFENIIFAIKGKDEDKIYNEFFDFIKTDTLN</sequence>
<feature type="domain" description="Microbial-type PARG catalytic" evidence="1">
    <location>
        <begin position="47"/>
        <end position="135"/>
    </location>
</feature>
<proteinExistence type="predicted"/>
<dbReference type="AlphaFoldDB" id="A0A6C0ACU0"/>
<dbReference type="InterPro" id="IPR043472">
    <property type="entry name" value="Macro_dom-like"/>
</dbReference>
<reference evidence="2" key="1">
    <citation type="journal article" date="2020" name="Nature">
        <title>Giant virus diversity and host interactions through global metagenomics.</title>
        <authorList>
            <person name="Schulz F."/>
            <person name="Roux S."/>
            <person name="Paez-Espino D."/>
            <person name="Jungbluth S."/>
            <person name="Walsh D.A."/>
            <person name="Denef V.J."/>
            <person name="McMahon K.D."/>
            <person name="Konstantinidis K.T."/>
            <person name="Eloe-Fadrosh E.A."/>
            <person name="Kyrpides N.C."/>
            <person name="Woyke T."/>
        </authorList>
    </citation>
    <scope>NUCLEOTIDE SEQUENCE</scope>
    <source>
        <strain evidence="2">GVMAG-S-1004661-13</strain>
    </source>
</reference>
<dbReference type="InterPro" id="IPR019261">
    <property type="entry name" value="PARG_cat_microbial"/>
</dbReference>